<sequence>MAQVSHKAGVEEKGKRTVHSPDVYLPKGGLKETALCKKCGALYHDKRWTMEGGKPAEGNVTKVTCPACQRMADNNPAGVATFSGEYLLAHEAEILNSIQNIEAKARQKNPLGRIMEIRQDKNILTVTTTEEKLAQKLGREIFRAHKGELHYQWSHEESFVRVNWSR</sequence>
<accession>A0ABM8EQQ6</accession>
<dbReference type="InterPro" id="IPR047706">
    <property type="entry name" value="BCAM0308-like"/>
</dbReference>
<name>A0ABM8EQQ6_9BACT</name>
<reference evidence="1 2" key="1">
    <citation type="submission" date="2022-12" db="EMBL/GenBank/DDBJ databases">
        <title>Polyphasic characterization of Geotalea uranireducens NIT-SL11 newly isolated from a complex of sewage sludge and microbially reduced graphene oxide.</title>
        <authorList>
            <person name="Xie L."/>
            <person name="Yoshida N."/>
            <person name="Meng L."/>
        </authorList>
    </citation>
    <scope>NUCLEOTIDE SEQUENCE [LARGE SCALE GENOMIC DNA]</scope>
    <source>
        <strain evidence="1 2">NIT-SL11</strain>
    </source>
</reference>
<evidence type="ECO:0000313" key="1">
    <source>
        <dbReference type="EMBL" id="BDV44816.1"/>
    </source>
</evidence>
<dbReference type="NCBIfam" id="NF040826">
    <property type="entry name" value="lxa_BCAM0308"/>
    <property type="match status" value="1"/>
</dbReference>
<evidence type="ECO:0000313" key="2">
    <source>
        <dbReference type="Proteomes" id="UP001317705"/>
    </source>
</evidence>
<organism evidence="1 2">
    <name type="scientific">Geotalea uraniireducens</name>
    <dbReference type="NCBI Taxonomy" id="351604"/>
    <lineage>
        <taxon>Bacteria</taxon>
        <taxon>Pseudomonadati</taxon>
        <taxon>Thermodesulfobacteriota</taxon>
        <taxon>Desulfuromonadia</taxon>
        <taxon>Geobacterales</taxon>
        <taxon>Geobacteraceae</taxon>
        <taxon>Geotalea</taxon>
    </lineage>
</organism>
<dbReference type="Proteomes" id="UP001317705">
    <property type="component" value="Chromosome"/>
</dbReference>
<evidence type="ECO:0008006" key="3">
    <source>
        <dbReference type="Google" id="ProtNLM"/>
    </source>
</evidence>
<gene>
    <name evidence="1" type="ORF">GURASL_37390</name>
</gene>
<dbReference type="EMBL" id="AP027151">
    <property type="protein sequence ID" value="BDV44816.1"/>
    <property type="molecule type" value="Genomic_DNA"/>
</dbReference>
<proteinExistence type="predicted"/>
<protein>
    <recommendedName>
        <fullName evidence="3">Nmd3 N-terminal domain-containing protein</fullName>
    </recommendedName>
</protein>
<dbReference type="RefSeq" id="WP_282000905.1">
    <property type="nucleotide sequence ID" value="NZ_AP027151.1"/>
</dbReference>
<keyword evidence="2" id="KW-1185">Reference proteome</keyword>